<feature type="chain" id="PRO_5035261892" description="Alginate export domain-containing protein" evidence="1">
    <location>
        <begin position="30"/>
        <end position="389"/>
    </location>
</feature>
<dbReference type="Proteomes" id="UP000673975">
    <property type="component" value="Unassembled WGS sequence"/>
</dbReference>
<sequence>MMTSDARYNLIPLLAALLVLAGLPSASNAQNRDNLRISGYVQGNPVRIAAELPEPLGDETWMEYRFQNRLNVRWDAASDLTFYWQMRTRMFAGDLVRDIPGYADGIDHDDGLMSLSWLIFDQNDWLLHYIPDRLYAEWDTADWNIRVGRQRVNWGVNMITNPNDIFNIYSFYDFDYPERPGSDAVRLQRYLGFDSRLELAVSPARDFERSIAAALYSFHTRGYDIQLISGYYRERFAMGAGWAGDYRGAGIKGETMFYADADETNFIASASVDYMFDNRMFLVAELLYNAEGGREDFQLMAEELTPDNPSFSKYQITSQVTYPIHPLVDGTLAVIYYPDEEAFFVSPSVSWSVITDLDFHVLGQFFTGSDDSAFANAGNLITAQLKYNF</sequence>
<dbReference type="AlphaFoldDB" id="A0A8J7RJS6"/>
<evidence type="ECO:0000313" key="2">
    <source>
        <dbReference type="EMBL" id="MBP3192090.1"/>
    </source>
</evidence>
<dbReference type="EMBL" id="JAFIDN010000003">
    <property type="protein sequence ID" value="MBP3192090.1"/>
    <property type="molecule type" value="Genomic_DNA"/>
</dbReference>
<proteinExistence type="predicted"/>
<organism evidence="2 3">
    <name type="scientific">Natronogracilivirga saccharolytica</name>
    <dbReference type="NCBI Taxonomy" id="2812953"/>
    <lineage>
        <taxon>Bacteria</taxon>
        <taxon>Pseudomonadati</taxon>
        <taxon>Balneolota</taxon>
        <taxon>Balneolia</taxon>
        <taxon>Balneolales</taxon>
        <taxon>Cyclonatronaceae</taxon>
        <taxon>Natronogracilivirga</taxon>
    </lineage>
</organism>
<name>A0A8J7RJS6_9BACT</name>
<gene>
    <name evidence="2" type="ORF">NATSA_05390</name>
</gene>
<evidence type="ECO:0000256" key="1">
    <source>
        <dbReference type="SAM" id="SignalP"/>
    </source>
</evidence>
<keyword evidence="3" id="KW-1185">Reference proteome</keyword>
<evidence type="ECO:0000313" key="3">
    <source>
        <dbReference type="Proteomes" id="UP000673975"/>
    </source>
</evidence>
<accession>A0A8J7RJS6</accession>
<feature type="signal peptide" evidence="1">
    <location>
        <begin position="1"/>
        <end position="29"/>
    </location>
</feature>
<keyword evidence="1" id="KW-0732">Signal</keyword>
<protein>
    <recommendedName>
        <fullName evidence="4">Alginate export domain-containing protein</fullName>
    </recommendedName>
</protein>
<reference evidence="2" key="1">
    <citation type="submission" date="2021-02" db="EMBL/GenBank/DDBJ databases">
        <title>Natronogracilivirga saccharolytica gen. nov. sp. nov. a new anaerobic, haloalkiliphilic carbohydrate-fermenting bacterium from soda lake and proposing of Cyclonatronumiaceae fam. nov. in the phylum Balneolaeota.</title>
        <authorList>
            <person name="Zhilina T.N."/>
            <person name="Sorokin D.Y."/>
            <person name="Zavarzina D.G."/>
            <person name="Toshchakov S.V."/>
            <person name="Kublanov I.V."/>
        </authorList>
    </citation>
    <scope>NUCLEOTIDE SEQUENCE</scope>
    <source>
        <strain evidence="2">Z-1702</strain>
    </source>
</reference>
<evidence type="ECO:0008006" key="4">
    <source>
        <dbReference type="Google" id="ProtNLM"/>
    </source>
</evidence>
<comment type="caution">
    <text evidence="2">The sequence shown here is derived from an EMBL/GenBank/DDBJ whole genome shotgun (WGS) entry which is preliminary data.</text>
</comment>